<gene>
    <name evidence="1" type="ORF">CCMP2556_LOCUS44993</name>
</gene>
<keyword evidence="2" id="KW-1185">Reference proteome</keyword>
<evidence type="ECO:0008006" key="3">
    <source>
        <dbReference type="Google" id="ProtNLM"/>
    </source>
</evidence>
<dbReference type="EMBL" id="CAXAMN010025327">
    <property type="protein sequence ID" value="CAK9094324.1"/>
    <property type="molecule type" value="Genomic_DNA"/>
</dbReference>
<dbReference type="InterPro" id="IPR029063">
    <property type="entry name" value="SAM-dependent_MTases_sf"/>
</dbReference>
<dbReference type="CDD" id="cd02440">
    <property type="entry name" value="AdoMet_MTases"/>
    <property type="match status" value="1"/>
</dbReference>
<name>A0ABP0R284_9DINO</name>
<sequence>MYSLVGLSIMAQPGSCGVFLGSSLQPPERKTPVSTCVISLCERSLESLLSRFFFLVSSMLRSTLFASAWCELLPLPKLATNQENQLGDPPALHVAWASASRHTRVTNHTTTSPEAAVCFRGQLRGITAREVSHVEEMVLSRLFLSGDVFAVVPAEECETAVGIYGEWEKETRGRAVRAWQLRQVICTPNSLTPQEAKFASALGPPIGYSAKQNLAIEMRHLKICGEATRTSNRLGRPYTWILLIRPDFTWCLSPERSMLGSYLLIPRETENEWFIGGSTEAALGPAELIWEYSKWYDTMVRNETFWVVLRTLRLNTGSSLKNFFARFGPPFTHEQTLDLYLFMRQLPIERSSAFSRFRTSLCKLTVDRCCRDNLVPIQDSRGIWQNVLSHGMNPRFVARRVRAGYDFLLAGALVSFFRQEMHLAHDKSRGRGRIGNYTDSKEHFILDVGCGSGTYALELNSHSIPCLCLEGDEQAGHMIRMEFAGFAHRAVVADFLTWKGCHRPFGWVLLLDVMHFHPFDRQKKILKKLRGCATFGMVVSWASPGHGAQRWGEDVQRGERSPEEVAQLFRSLGMLRDPRAEASLNVARLVAKGQELVQLFVFRRRRETSADFATGRPEVAPWGGVEVAPSNAFSTCESEIMDVVDPLVPQAGSIWSSESCTLTLVQLQSFLFLLRSIYHASEHDLASELASFAGVWVWIKWTLRRDGLHGLIGRWDLGQILALLSQVLCEEKVEEGAAQFSSGPEISQVLELGVFSGLCEGRRQGLWREAQEMWQSHHTWRGWIRPKPFSFECVNQTQIARAPPGARLCGGAGSPRFLYRNVISSSSPWFAWRHLLLLEQVYFFRWSTVTDVVPWTY</sequence>
<accession>A0ABP0R284</accession>
<proteinExistence type="predicted"/>
<dbReference type="Gene3D" id="3.40.50.150">
    <property type="entry name" value="Vaccinia Virus protein VP39"/>
    <property type="match status" value="1"/>
</dbReference>
<dbReference type="SUPFAM" id="SSF53335">
    <property type="entry name" value="S-adenosyl-L-methionine-dependent methyltransferases"/>
    <property type="match status" value="1"/>
</dbReference>
<evidence type="ECO:0000313" key="2">
    <source>
        <dbReference type="Proteomes" id="UP001642484"/>
    </source>
</evidence>
<comment type="caution">
    <text evidence="1">The sequence shown here is derived from an EMBL/GenBank/DDBJ whole genome shotgun (WGS) entry which is preliminary data.</text>
</comment>
<organism evidence="1 2">
    <name type="scientific">Durusdinium trenchii</name>
    <dbReference type="NCBI Taxonomy" id="1381693"/>
    <lineage>
        <taxon>Eukaryota</taxon>
        <taxon>Sar</taxon>
        <taxon>Alveolata</taxon>
        <taxon>Dinophyceae</taxon>
        <taxon>Suessiales</taxon>
        <taxon>Symbiodiniaceae</taxon>
        <taxon>Durusdinium</taxon>
    </lineage>
</organism>
<protein>
    <recommendedName>
        <fullName evidence="3">Methyltransferase domain-containing protein</fullName>
    </recommendedName>
</protein>
<evidence type="ECO:0000313" key="1">
    <source>
        <dbReference type="EMBL" id="CAK9094324.1"/>
    </source>
</evidence>
<dbReference type="Proteomes" id="UP001642484">
    <property type="component" value="Unassembled WGS sequence"/>
</dbReference>
<reference evidence="1 2" key="1">
    <citation type="submission" date="2024-02" db="EMBL/GenBank/DDBJ databases">
        <authorList>
            <person name="Chen Y."/>
            <person name="Shah S."/>
            <person name="Dougan E. K."/>
            <person name="Thang M."/>
            <person name="Chan C."/>
        </authorList>
    </citation>
    <scope>NUCLEOTIDE SEQUENCE [LARGE SCALE GENOMIC DNA]</scope>
</reference>